<sequence length="699" mass="78457">MRGDVETSAGPGLAAGSYSGYSLHADRPDRGINLILSQPGISSSRVTRLSPTVVWALPEPGAELPPRDRLLQLLLDDNGRTIGPLRGELFWSDPRRYDAPIGIQLVGVTREQGRQILSLLDVAAHEGRALPAVSPQPIEEAFVEAERIRSILKTVCVMKHEGLLRQLGRTLRVSLEYFDVASSQLHWRLEEPEANWGTAPYDIEVVGHNTAYRLRVPALETRGNRMVTPLPRRLWKVRHRSHRRVPAPAGMTAWFHHPLWGELGALQREVVDLSFNGLCLRGTPEDLIFPGLLLQPLEVRSASGEPILLRGEVRYVGGKQQDGQRLFGLQVTPRTPVDEARWVQLVSQALCPSTRGAEALLEPLWELFVDSGYFNLAGKTTEHFQELHASFLETGRHAARLPRLFCQTVWPSERGVEATLSSVRPYRHTWLVHQLAKRPGKPAADVPHGQILRDIHVRTLEHAQSDPDFRWLIAYTESTVPLMERVHHTYAREHEASGEALVMPVRLMHVSCDEPSGLTGHGFELAPARFEEKTRLVEQIARTRPASYVDALDLSRERLDLRDTMETWHEAGLERERQVLVARRDGVAVAAMLLELGQPGTNLFRLLDAVRLFPLTPEGPEAYVALLDAAREWYARRGRNAFVFLREDEDDSYAAAARLHDEPGAKPCLWLLSARLLPDFLEYVSEATVGRLTPPVPTV</sequence>
<proteinExistence type="predicted"/>
<name>A0AAC8TD67_9BACT</name>
<evidence type="ECO:0000313" key="2">
    <source>
        <dbReference type="EMBL" id="REG33151.1"/>
    </source>
</evidence>
<dbReference type="KEGG" id="age:AA314_01777"/>
<gene>
    <name evidence="1" type="ORF">AA314_01777</name>
    <name evidence="2" type="ORF">ATI61_104441</name>
</gene>
<dbReference type="RefSeq" id="WP_047855040.1">
    <property type="nucleotide sequence ID" value="NZ_CP011509.1"/>
</dbReference>
<evidence type="ECO:0000313" key="3">
    <source>
        <dbReference type="Proteomes" id="UP000035579"/>
    </source>
</evidence>
<evidence type="ECO:0008006" key="5">
    <source>
        <dbReference type="Google" id="ProtNLM"/>
    </source>
</evidence>
<reference evidence="2 4" key="2">
    <citation type="submission" date="2018-08" db="EMBL/GenBank/DDBJ databases">
        <title>Genomic Encyclopedia of Archaeal and Bacterial Type Strains, Phase II (KMG-II): from individual species to whole genera.</title>
        <authorList>
            <person name="Goeker M."/>
        </authorList>
    </citation>
    <scope>NUCLEOTIDE SEQUENCE [LARGE SCALE GENOMIC DNA]</scope>
    <source>
        <strain evidence="2 4">DSM 2261</strain>
    </source>
</reference>
<dbReference type="Proteomes" id="UP000256345">
    <property type="component" value="Unassembled WGS sequence"/>
</dbReference>
<evidence type="ECO:0000313" key="4">
    <source>
        <dbReference type="Proteomes" id="UP000256345"/>
    </source>
</evidence>
<keyword evidence="4" id="KW-1185">Reference proteome</keyword>
<dbReference type="EMBL" id="CP011509">
    <property type="protein sequence ID" value="AKJ00151.1"/>
    <property type="molecule type" value="Genomic_DNA"/>
</dbReference>
<dbReference type="EMBL" id="QUMU01000004">
    <property type="protein sequence ID" value="REG33151.1"/>
    <property type="molecule type" value="Genomic_DNA"/>
</dbReference>
<dbReference type="AlphaFoldDB" id="A0AAC8TD67"/>
<dbReference type="Proteomes" id="UP000035579">
    <property type="component" value="Chromosome"/>
</dbReference>
<protein>
    <recommendedName>
        <fullName evidence="5">PilZ domain-containing protein</fullName>
    </recommendedName>
</protein>
<accession>A0AAC8TD67</accession>
<evidence type="ECO:0000313" key="1">
    <source>
        <dbReference type="EMBL" id="AKJ00151.1"/>
    </source>
</evidence>
<organism evidence="1 3">
    <name type="scientific">Archangium gephyra</name>
    <dbReference type="NCBI Taxonomy" id="48"/>
    <lineage>
        <taxon>Bacteria</taxon>
        <taxon>Pseudomonadati</taxon>
        <taxon>Myxococcota</taxon>
        <taxon>Myxococcia</taxon>
        <taxon>Myxococcales</taxon>
        <taxon>Cystobacterineae</taxon>
        <taxon>Archangiaceae</taxon>
        <taxon>Archangium</taxon>
    </lineage>
</organism>
<reference evidence="1 3" key="1">
    <citation type="submission" date="2015-05" db="EMBL/GenBank/DDBJ databases">
        <title>Genome assembly of Archangium gephyra DSM 2261.</title>
        <authorList>
            <person name="Sharma G."/>
            <person name="Subramanian S."/>
        </authorList>
    </citation>
    <scope>NUCLEOTIDE SEQUENCE [LARGE SCALE GENOMIC DNA]</scope>
    <source>
        <strain evidence="1 3">DSM 2261</strain>
    </source>
</reference>